<keyword evidence="2" id="KW-0285">Flavoprotein</keyword>
<dbReference type="Proteomes" id="UP000654922">
    <property type="component" value="Unassembled WGS sequence"/>
</dbReference>
<dbReference type="PRINTS" id="PR00411">
    <property type="entry name" value="PNDRDTASEI"/>
</dbReference>
<evidence type="ECO:0000256" key="4">
    <source>
        <dbReference type="ARBA" id="ARBA00023002"/>
    </source>
</evidence>
<evidence type="ECO:0000256" key="2">
    <source>
        <dbReference type="ARBA" id="ARBA00022630"/>
    </source>
</evidence>
<dbReference type="SUPFAM" id="SSF51905">
    <property type="entry name" value="FAD/NAD(P)-binding domain"/>
    <property type="match status" value="1"/>
</dbReference>
<keyword evidence="3" id="KW-0274">FAD</keyword>
<evidence type="ECO:0000256" key="3">
    <source>
        <dbReference type="ARBA" id="ARBA00022827"/>
    </source>
</evidence>
<dbReference type="GO" id="GO:0005737">
    <property type="term" value="C:cytoplasm"/>
    <property type="evidence" value="ECO:0007669"/>
    <property type="project" value="TreeGrafter"/>
</dbReference>
<name>A0A8H6QAE1_9EURO</name>
<feature type="domain" description="FAD/NAD(P)-binding" evidence="5">
    <location>
        <begin position="5"/>
        <end position="300"/>
    </location>
</feature>
<proteinExistence type="inferred from homology"/>
<dbReference type="GO" id="GO:0004174">
    <property type="term" value="F:electron-transferring-flavoprotein dehydrogenase activity"/>
    <property type="evidence" value="ECO:0007669"/>
    <property type="project" value="TreeGrafter"/>
</dbReference>
<evidence type="ECO:0000313" key="7">
    <source>
        <dbReference type="Proteomes" id="UP000654922"/>
    </source>
</evidence>
<comment type="caution">
    <text evidence="6">The sequence shown here is derived from an EMBL/GenBank/DDBJ whole genome shotgun (WGS) entry which is preliminary data.</text>
</comment>
<dbReference type="InterPro" id="IPR036188">
    <property type="entry name" value="FAD/NAD-bd_sf"/>
</dbReference>
<comment type="similarity">
    <text evidence="1">Belongs to the FAD-dependent oxidoreductase family.</text>
</comment>
<protein>
    <recommendedName>
        <fullName evidence="5">FAD/NAD(P)-binding domain-containing protein</fullName>
    </recommendedName>
</protein>
<gene>
    <name evidence="6" type="ORF">CNMCM5623_001662</name>
</gene>
<evidence type="ECO:0000259" key="5">
    <source>
        <dbReference type="Pfam" id="PF07992"/>
    </source>
</evidence>
<organism evidence="6 7">
    <name type="scientific">Aspergillus felis</name>
    <dbReference type="NCBI Taxonomy" id="1287682"/>
    <lineage>
        <taxon>Eukaryota</taxon>
        <taxon>Fungi</taxon>
        <taxon>Dikarya</taxon>
        <taxon>Ascomycota</taxon>
        <taxon>Pezizomycotina</taxon>
        <taxon>Eurotiomycetes</taxon>
        <taxon>Eurotiomycetidae</taxon>
        <taxon>Eurotiales</taxon>
        <taxon>Aspergillaceae</taxon>
        <taxon>Aspergillus</taxon>
        <taxon>Aspergillus subgen. Fumigati</taxon>
    </lineage>
</organism>
<dbReference type="EMBL" id="JACBAE010001257">
    <property type="protein sequence ID" value="KAF7168769.1"/>
    <property type="molecule type" value="Genomic_DNA"/>
</dbReference>
<dbReference type="PANTHER" id="PTHR43735">
    <property type="entry name" value="APOPTOSIS-INDUCING FACTOR 1"/>
    <property type="match status" value="1"/>
</dbReference>
<dbReference type="OrthoDB" id="202203at2759"/>
<sequence>MGPKTVVIIGGSFAGLKVARGLLEEVQGDKLRVVVINPSEKFYYCIAAPRILAKPKAFRPDEYLIPIAKAFAHYGKRFQLIVGHATGIDEPGHTVTVTSDQGEISTVPFNYLVLASGSSTKSTQEGVLVPYKPYGPNSLEPAIRSAQEAIAAATSIIVGGAGPIGVEFVGELLEAWSDRPKSSITLISATHQLLPALKASAGNTAEKYLVSRGVKVIKGHKVTEVVNHGSSWTVNLSNGQSLTADVYVSTAGLIPNSSYIPRDFLDEAGWVRIDSKFHVRSANSIMPHIYAVGDITTLPNRTAIKINEQVPVLVKNLKADIEGTSTARAAYDVHAAADRKKILMFVPLGSRSGTGQMMGFVPWGWMVAKMKGKDFFVSKAASMAGLA</sequence>
<dbReference type="InterPro" id="IPR023753">
    <property type="entry name" value="FAD/NAD-binding_dom"/>
</dbReference>
<dbReference type="Gene3D" id="3.50.50.100">
    <property type="match status" value="1"/>
</dbReference>
<dbReference type="PRINTS" id="PR00368">
    <property type="entry name" value="FADPNR"/>
</dbReference>
<evidence type="ECO:0000313" key="6">
    <source>
        <dbReference type="EMBL" id="KAF7168769.1"/>
    </source>
</evidence>
<dbReference type="PANTHER" id="PTHR43735:SF3">
    <property type="entry name" value="FERROPTOSIS SUPPRESSOR PROTEIN 1"/>
    <property type="match status" value="1"/>
</dbReference>
<keyword evidence="4" id="KW-0560">Oxidoreductase</keyword>
<dbReference type="Pfam" id="PF07992">
    <property type="entry name" value="Pyr_redox_2"/>
    <property type="match status" value="1"/>
</dbReference>
<evidence type="ECO:0000256" key="1">
    <source>
        <dbReference type="ARBA" id="ARBA00006442"/>
    </source>
</evidence>
<dbReference type="AlphaFoldDB" id="A0A8H6QAE1"/>
<accession>A0A8H6QAE1</accession>
<dbReference type="GO" id="GO:0050660">
    <property type="term" value="F:flavin adenine dinucleotide binding"/>
    <property type="evidence" value="ECO:0007669"/>
    <property type="project" value="TreeGrafter"/>
</dbReference>
<reference evidence="6" key="1">
    <citation type="submission" date="2020-06" db="EMBL/GenBank/DDBJ databases">
        <title>Draft genome sequences of strains closely related to Aspergillus parafelis and Aspergillus hiratsukae.</title>
        <authorList>
            <person name="Dos Santos R.A.C."/>
            <person name="Rivero-Menendez O."/>
            <person name="Steenwyk J.L."/>
            <person name="Mead M.E."/>
            <person name="Goldman G.H."/>
            <person name="Alastruey-Izquierdo A."/>
            <person name="Rokas A."/>
        </authorList>
    </citation>
    <scope>NUCLEOTIDE SEQUENCE</scope>
    <source>
        <strain evidence="6">CNM-CM5623</strain>
    </source>
</reference>